<dbReference type="PANTHER" id="PTHR11592">
    <property type="entry name" value="GLUTATHIONE PEROXIDASE"/>
    <property type="match status" value="1"/>
</dbReference>
<evidence type="ECO:0000313" key="7">
    <source>
        <dbReference type="EMBL" id="CAB4164368.1"/>
    </source>
</evidence>
<dbReference type="PANTHER" id="PTHR11592:SF134">
    <property type="entry name" value="PHOSPHOLIPID HYDROPEROXIDE GLUTATHIONE PEROXIDASE"/>
    <property type="match status" value="1"/>
</dbReference>
<evidence type="ECO:0000313" key="4">
    <source>
        <dbReference type="EMBL" id="CAB4145208.1"/>
    </source>
</evidence>
<dbReference type="EMBL" id="LR797305">
    <property type="protein sequence ID" value="CAB4200245.1"/>
    <property type="molecule type" value="Genomic_DNA"/>
</dbReference>
<proteinExistence type="inferred from homology"/>
<evidence type="ECO:0000313" key="12">
    <source>
        <dbReference type="EMBL" id="CAB4213128.1"/>
    </source>
</evidence>
<dbReference type="EMBL" id="LR796698">
    <property type="protein sequence ID" value="CAB4160113.1"/>
    <property type="molecule type" value="Genomic_DNA"/>
</dbReference>
<keyword evidence="2 9" id="KW-0575">Peroxidase</keyword>
<dbReference type="Gene3D" id="3.40.30.10">
    <property type="entry name" value="Glutaredoxin"/>
    <property type="match status" value="1"/>
</dbReference>
<dbReference type="EMBL" id="LR797452">
    <property type="protein sequence ID" value="CAB4217748.1"/>
    <property type="molecule type" value="Genomic_DNA"/>
</dbReference>
<dbReference type="EMBL" id="LR796644">
    <property type="protein sequence ID" value="CAB4156816.1"/>
    <property type="molecule type" value="Genomic_DNA"/>
</dbReference>
<gene>
    <name evidence="9" type="ORF">UFOVP1002_146</name>
    <name evidence="10" type="ORF">UFOVP1217_49</name>
    <name evidence="11" type="ORF">UFOVP1343_33</name>
    <name evidence="12" type="ORF">UFOVP1438_82</name>
    <name evidence="15" type="ORF">UFOVP1541_103</name>
    <name evidence="13" type="ORF">UFOVP1592_78</name>
    <name evidence="4" type="ORF">UFOVP465_127</name>
    <name evidence="5" type="ORF">UFOVP666_173</name>
    <name evidence="6" type="ORF">UFOVP727_62</name>
    <name evidence="14" type="ORF">UFOVP741_65</name>
    <name evidence="7" type="ORF">UFOVP819_13</name>
    <name evidence="8" type="ORF">UFOVP926_74</name>
</gene>
<evidence type="ECO:0000313" key="10">
    <source>
        <dbReference type="EMBL" id="CAB4191570.1"/>
    </source>
</evidence>
<dbReference type="EMBL" id="LR796878">
    <property type="protein sequence ID" value="CAB4172231.1"/>
    <property type="molecule type" value="Genomic_DNA"/>
</dbReference>
<accession>A0A6J5QAZ5</accession>
<evidence type="ECO:0000313" key="13">
    <source>
        <dbReference type="EMBL" id="CAB4217748.1"/>
    </source>
</evidence>
<reference evidence="9" key="1">
    <citation type="submission" date="2020-05" db="EMBL/GenBank/DDBJ databases">
        <authorList>
            <person name="Chiriac C."/>
            <person name="Salcher M."/>
            <person name="Ghai R."/>
            <person name="Kavagutti S V."/>
        </authorList>
    </citation>
    <scope>NUCLEOTIDE SEQUENCE</scope>
</reference>
<dbReference type="GO" id="GO:0006979">
    <property type="term" value="P:response to oxidative stress"/>
    <property type="evidence" value="ECO:0007669"/>
    <property type="project" value="InterPro"/>
</dbReference>
<evidence type="ECO:0000313" key="6">
    <source>
        <dbReference type="EMBL" id="CAB4160113.1"/>
    </source>
</evidence>
<dbReference type="EMBL" id="LR796961">
    <property type="protein sequence ID" value="CAB4178395.1"/>
    <property type="molecule type" value="Genomic_DNA"/>
</dbReference>
<dbReference type="EMBL" id="LR796762">
    <property type="protein sequence ID" value="CAB4164368.1"/>
    <property type="molecule type" value="Genomic_DNA"/>
</dbReference>
<evidence type="ECO:0000313" key="8">
    <source>
        <dbReference type="EMBL" id="CAB4172231.1"/>
    </source>
</evidence>
<dbReference type="Pfam" id="PF00255">
    <property type="entry name" value="GSHPx"/>
    <property type="match status" value="1"/>
</dbReference>
<dbReference type="PIRSF" id="PIRSF000303">
    <property type="entry name" value="Glutathion_perox"/>
    <property type="match status" value="1"/>
</dbReference>
<dbReference type="InterPro" id="IPR036249">
    <property type="entry name" value="Thioredoxin-like_sf"/>
</dbReference>
<evidence type="ECO:0000313" key="15">
    <source>
        <dbReference type="EMBL" id="CAB5228983.1"/>
    </source>
</evidence>
<evidence type="ECO:0000313" key="14">
    <source>
        <dbReference type="EMBL" id="CAB5225126.1"/>
    </source>
</evidence>
<dbReference type="PROSITE" id="PS51355">
    <property type="entry name" value="GLUTATHIONE_PEROXID_3"/>
    <property type="match status" value="1"/>
</dbReference>
<dbReference type="EMBL" id="LR797395">
    <property type="protein sequence ID" value="CAB4213128.1"/>
    <property type="molecule type" value="Genomic_DNA"/>
</dbReference>
<dbReference type="EMBL" id="LR796443">
    <property type="protein sequence ID" value="CAB4145208.1"/>
    <property type="molecule type" value="Genomic_DNA"/>
</dbReference>
<dbReference type="EMBL" id="LR798395">
    <property type="protein sequence ID" value="CAB5228983.1"/>
    <property type="molecule type" value="Genomic_DNA"/>
</dbReference>
<protein>
    <submittedName>
        <fullName evidence="9">BtuE Glutathione peroxidase</fullName>
    </submittedName>
</protein>
<evidence type="ECO:0000313" key="11">
    <source>
        <dbReference type="EMBL" id="CAB4200245.1"/>
    </source>
</evidence>
<name>A0A6J5QAZ5_9CAUD</name>
<dbReference type="GO" id="GO:0004601">
    <property type="term" value="F:peroxidase activity"/>
    <property type="evidence" value="ECO:0007669"/>
    <property type="project" value="UniProtKB-KW"/>
</dbReference>
<evidence type="ECO:0000313" key="9">
    <source>
        <dbReference type="EMBL" id="CAB4178395.1"/>
    </source>
</evidence>
<sequence>MNSAFDIKIASADGLTDDVLSTIRGRTCMIVNIATKAKYEPKTSAIWSYARTARQLWELQTVHDMYENFSVVGVPCNQFGSQDPATNKEIASFVKKAYPWVTFPITEKVEVNGENEHPLFSFLKGTAKRVASDTRADNSAEASHGHNVANQALHRVPHNYEKFILDTSGRVIRRFSWGEFPLALERLTDQSSGTILEALKEIFGE</sequence>
<dbReference type="SUPFAM" id="SSF52833">
    <property type="entry name" value="Thioredoxin-like"/>
    <property type="match status" value="1"/>
</dbReference>
<organism evidence="9">
    <name type="scientific">uncultured Caudovirales phage</name>
    <dbReference type="NCBI Taxonomy" id="2100421"/>
    <lineage>
        <taxon>Viruses</taxon>
        <taxon>Duplodnaviria</taxon>
        <taxon>Heunggongvirae</taxon>
        <taxon>Uroviricota</taxon>
        <taxon>Caudoviricetes</taxon>
        <taxon>Peduoviridae</taxon>
        <taxon>Maltschvirus</taxon>
        <taxon>Maltschvirus maltsch</taxon>
    </lineage>
</organism>
<dbReference type="EMBL" id="LR798341">
    <property type="protein sequence ID" value="CAB5225126.1"/>
    <property type="molecule type" value="Genomic_DNA"/>
</dbReference>
<keyword evidence="3" id="KW-0560">Oxidoreductase</keyword>
<evidence type="ECO:0000313" key="5">
    <source>
        <dbReference type="EMBL" id="CAB4156816.1"/>
    </source>
</evidence>
<evidence type="ECO:0000256" key="1">
    <source>
        <dbReference type="ARBA" id="ARBA00006926"/>
    </source>
</evidence>
<dbReference type="EMBL" id="LR797177">
    <property type="protein sequence ID" value="CAB4191570.1"/>
    <property type="molecule type" value="Genomic_DNA"/>
</dbReference>
<evidence type="ECO:0000256" key="2">
    <source>
        <dbReference type="ARBA" id="ARBA00022559"/>
    </source>
</evidence>
<evidence type="ECO:0000256" key="3">
    <source>
        <dbReference type="ARBA" id="ARBA00023002"/>
    </source>
</evidence>
<comment type="similarity">
    <text evidence="1">Belongs to the glutathione peroxidase family.</text>
</comment>
<dbReference type="InterPro" id="IPR000889">
    <property type="entry name" value="Glutathione_peroxidase"/>
</dbReference>